<dbReference type="InterPro" id="IPR001523">
    <property type="entry name" value="Paired_dom"/>
</dbReference>
<evidence type="ECO:0000313" key="10">
    <source>
        <dbReference type="Proteomes" id="UP000252519"/>
    </source>
</evidence>
<sequence length="115" mass="13147">MNAKCTPSLLLFRRFLICRQDGKSAISRNAFVSPIAVYRQTGSVRPKDAKEGRTESPLVTAVRDYRTRLGMSRQGEIREQLIKDGICTRETAPSRSSINHILRTKLDIKRRKKTE</sequence>
<evidence type="ECO:0000256" key="4">
    <source>
        <dbReference type="ARBA" id="ARBA00023015"/>
    </source>
</evidence>
<evidence type="ECO:0000256" key="7">
    <source>
        <dbReference type="ARBA" id="ARBA00023242"/>
    </source>
</evidence>
<keyword evidence="6" id="KW-0804">Transcription</keyword>
<keyword evidence="4" id="KW-0805">Transcription regulation</keyword>
<evidence type="ECO:0000256" key="1">
    <source>
        <dbReference type="ARBA" id="ARBA00004123"/>
    </source>
</evidence>
<keyword evidence="7" id="KW-0539">Nucleus</keyword>
<dbReference type="EMBL" id="JOJR01000273">
    <property type="protein sequence ID" value="RCN40667.1"/>
    <property type="molecule type" value="Genomic_DNA"/>
</dbReference>
<keyword evidence="10" id="KW-1185">Reference proteome</keyword>
<evidence type="ECO:0000256" key="2">
    <source>
        <dbReference type="ARBA" id="ARBA00022473"/>
    </source>
</evidence>
<dbReference type="PANTHER" id="PTHR45636:SF52">
    <property type="entry name" value="PAIRED DOMAIN-CONTAINING PROTEIN"/>
    <property type="match status" value="1"/>
</dbReference>
<dbReference type="AlphaFoldDB" id="A0A368GCZ6"/>
<accession>A0A368GCZ6</accession>
<dbReference type="GO" id="GO:0005634">
    <property type="term" value="C:nucleus"/>
    <property type="evidence" value="ECO:0007669"/>
    <property type="project" value="UniProtKB-SubCell"/>
</dbReference>
<dbReference type="SUPFAM" id="SSF46689">
    <property type="entry name" value="Homeodomain-like"/>
    <property type="match status" value="1"/>
</dbReference>
<evidence type="ECO:0000256" key="3">
    <source>
        <dbReference type="ARBA" id="ARBA00022724"/>
    </source>
</evidence>
<keyword evidence="3" id="KW-0563">Paired box</keyword>
<dbReference type="InterPro" id="IPR043565">
    <property type="entry name" value="PAX_fam"/>
</dbReference>
<dbReference type="PANTHER" id="PTHR45636">
    <property type="entry name" value="PAIRED BOX PROTEIN PAX-6-RELATED-RELATED"/>
    <property type="match status" value="1"/>
</dbReference>
<evidence type="ECO:0000259" key="8">
    <source>
        <dbReference type="PROSITE" id="PS51057"/>
    </source>
</evidence>
<proteinExistence type="predicted"/>
<evidence type="ECO:0000313" key="9">
    <source>
        <dbReference type="EMBL" id="RCN40667.1"/>
    </source>
</evidence>
<protein>
    <recommendedName>
        <fullName evidence="8">Paired domain-containing protein</fullName>
    </recommendedName>
</protein>
<evidence type="ECO:0000256" key="5">
    <source>
        <dbReference type="ARBA" id="ARBA00023125"/>
    </source>
</evidence>
<dbReference type="InterPro" id="IPR036388">
    <property type="entry name" value="WH-like_DNA-bd_sf"/>
</dbReference>
<reference evidence="9 10" key="1">
    <citation type="submission" date="2014-10" db="EMBL/GenBank/DDBJ databases">
        <title>Draft genome of the hookworm Ancylostoma caninum.</title>
        <authorList>
            <person name="Mitreva M."/>
        </authorList>
    </citation>
    <scope>NUCLEOTIDE SEQUENCE [LARGE SCALE GENOMIC DNA]</scope>
    <source>
        <strain evidence="9 10">Baltimore</strain>
    </source>
</reference>
<dbReference type="PROSITE" id="PS51057">
    <property type="entry name" value="PAIRED_2"/>
    <property type="match status" value="1"/>
</dbReference>
<organism evidence="9 10">
    <name type="scientific">Ancylostoma caninum</name>
    <name type="common">Dog hookworm</name>
    <dbReference type="NCBI Taxonomy" id="29170"/>
    <lineage>
        <taxon>Eukaryota</taxon>
        <taxon>Metazoa</taxon>
        <taxon>Ecdysozoa</taxon>
        <taxon>Nematoda</taxon>
        <taxon>Chromadorea</taxon>
        <taxon>Rhabditida</taxon>
        <taxon>Rhabditina</taxon>
        <taxon>Rhabditomorpha</taxon>
        <taxon>Strongyloidea</taxon>
        <taxon>Ancylostomatidae</taxon>
        <taxon>Ancylostomatinae</taxon>
        <taxon>Ancylostoma</taxon>
    </lineage>
</organism>
<dbReference type="OrthoDB" id="3225452at2759"/>
<dbReference type="Gene3D" id="1.10.10.10">
    <property type="entry name" value="Winged helix-like DNA-binding domain superfamily/Winged helix DNA-binding domain"/>
    <property type="match status" value="1"/>
</dbReference>
<feature type="domain" description="Paired" evidence="8">
    <location>
        <begin position="1"/>
        <end position="105"/>
    </location>
</feature>
<dbReference type="InterPro" id="IPR009057">
    <property type="entry name" value="Homeodomain-like_sf"/>
</dbReference>
<dbReference type="GO" id="GO:0000978">
    <property type="term" value="F:RNA polymerase II cis-regulatory region sequence-specific DNA binding"/>
    <property type="evidence" value="ECO:0007669"/>
    <property type="project" value="TreeGrafter"/>
</dbReference>
<dbReference type="SMART" id="SM00351">
    <property type="entry name" value="PAX"/>
    <property type="match status" value="1"/>
</dbReference>
<dbReference type="STRING" id="29170.A0A368GCZ6"/>
<dbReference type="Pfam" id="PF00292">
    <property type="entry name" value="PAX"/>
    <property type="match status" value="1"/>
</dbReference>
<comment type="subcellular location">
    <subcellularLocation>
        <location evidence="1">Nucleus</location>
    </subcellularLocation>
</comment>
<name>A0A368GCZ6_ANCCA</name>
<comment type="caution">
    <text evidence="9">The sequence shown here is derived from an EMBL/GenBank/DDBJ whole genome shotgun (WGS) entry which is preliminary data.</text>
</comment>
<evidence type="ECO:0000256" key="6">
    <source>
        <dbReference type="ARBA" id="ARBA00023163"/>
    </source>
</evidence>
<dbReference type="GO" id="GO:0000981">
    <property type="term" value="F:DNA-binding transcription factor activity, RNA polymerase II-specific"/>
    <property type="evidence" value="ECO:0007669"/>
    <property type="project" value="TreeGrafter"/>
</dbReference>
<gene>
    <name evidence="9" type="ORF">ANCCAN_13370</name>
</gene>
<dbReference type="Proteomes" id="UP000252519">
    <property type="component" value="Unassembled WGS sequence"/>
</dbReference>
<keyword evidence="5" id="KW-0238">DNA-binding</keyword>
<keyword evidence="2" id="KW-0217">Developmental protein</keyword>